<dbReference type="InterPro" id="IPR050130">
    <property type="entry name" value="ClpA_ClpB"/>
</dbReference>
<dbReference type="SMART" id="SM00382">
    <property type="entry name" value="AAA"/>
    <property type="match status" value="2"/>
</dbReference>
<dbReference type="EMBL" id="KM507819">
    <property type="protein sequence ID" value="AIT14471.1"/>
    <property type="molecule type" value="Genomic_DNA"/>
</dbReference>
<dbReference type="Pfam" id="PF07724">
    <property type="entry name" value="AAA_2"/>
    <property type="match status" value="1"/>
</dbReference>
<dbReference type="PANTHER" id="PTHR11638:SF111">
    <property type="entry name" value="ATP-DEPENDENT CLP PROTEASE ATP-BINDING SUBUNIT CLPA"/>
    <property type="match status" value="1"/>
</dbReference>
<dbReference type="InterPro" id="IPR003959">
    <property type="entry name" value="ATPase_AAA_core"/>
</dbReference>
<dbReference type="Pfam" id="PF17871">
    <property type="entry name" value="AAA_lid_9"/>
    <property type="match status" value="1"/>
</dbReference>
<dbReference type="GO" id="GO:0005524">
    <property type="term" value="F:ATP binding"/>
    <property type="evidence" value="ECO:0007669"/>
    <property type="project" value="UniProtKB-KW"/>
</dbReference>
<dbReference type="KEGG" id="vg:22111621"/>
<dbReference type="SUPFAM" id="SSF52540">
    <property type="entry name" value="P-loop containing nucleoside triphosphate hydrolases"/>
    <property type="match status" value="2"/>
</dbReference>
<dbReference type="Gene3D" id="1.10.8.60">
    <property type="match status" value="2"/>
</dbReference>
<organism evidence="5 6">
    <name type="scientific">Escherichia phage 121Q</name>
    <dbReference type="NCBI Taxonomy" id="1555202"/>
    <lineage>
        <taxon>Viruses</taxon>
        <taxon>Duplodnaviria</taxon>
        <taxon>Heunggongvirae</taxon>
        <taxon>Uroviricota</taxon>
        <taxon>Caudoviricetes</taxon>
        <taxon>Asteriusvirus</taxon>
        <taxon>Asteriusvirus av121Q</taxon>
    </lineage>
</organism>
<dbReference type="Pfam" id="PF00004">
    <property type="entry name" value="AAA"/>
    <property type="match status" value="1"/>
</dbReference>
<dbReference type="RefSeq" id="YP_009102168.1">
    <property type="nucleotide sequence ID" value="NC_025447.1"/>
</dbReference>
<accession>A0A097EYG8</accession>
<evidence type="ECO:0000259" key="4">
    <source>
        <dbReference type="SMART" id="SM01086"/>
    </source>
</evidence>
<dbReference type="CDD" id="cd00009">
    <property type="entry name" value="AAA"/>
    <property type="match status" value="1"/>
</dbReference>
<dbReference type="InterPro" id="IPR027417">
    <property type="entry name" value="P-loop_NTPase"/>
</dbReference>
<dbReference type="InterPro" id="IPR041546">
    <property type="entry name" value="ClpA/ClpB_AAA_lid"/>
</dbReference>
<feature type="domain" description="Clp ATPase C-terminal" evidence="4">
    <location>
        <begin position="660"/>
        <end position="749"/>
    </location>
</feature>
<evidence type="ECO:0000256" key="1">
    <source>
        <dbReference type="ARBA" id="ARBA00022741"/>
    </source>
</evidence>
<keyword evidence="2" id="KW-0067">ATP-binding</keyword>
<dbReference type="InterPro" id="IPR001270">
    <property type="entry name" value="ClpA/B"/>
</dbReference>
<protein>
    <submittedName>
        <fullName evidence="5">ClpA-like protein</fullName>
    </submittedName>
</protein>
<reference evidence="5 6" key="1">
    <citation type="submission" date="2014-09" db="EMBL/GenBank/DDBJ databases">
        <authorList>
            <person name="Lapin J.S."/>
            <person name="Pope W.H."/>
            <person name="Hua J."/>
            <person name="Ford M.E."/>
            <person name="Conway J.F."/>
            <person name="Hatfull G.F."/>
            <person name="Hendrix R.W."/>
        </authorList>
    </citation>
    <scope>NUCLEOTIDE SEQUENCE [LARGE SCALE GENOMIC DNA]</scope>
</reference>
<dbReference type="PRINTS" id="PR00300">
    <property type="entry name" value="CLPPROTEASEA"/>
</dbReference>
<name>A0A097EYG8_9CAUD</name>
<dbReference type="Gene3D" id="3.40.50.300">
    <property type="entry name" value="P-loop containing nucleotide triphosphate hydrolases"/>
    <property type="match status" value="2"/>
</dbReference>
<dbReference type="SUPFAM" id="SSF81923">
    <property type="entry name" value="Double Clp-N motif"/>
    <property type="match status" value="1"/>
</dbReference>
<dbReference type="PANTHER" id="PTHR11638">
    <property type="entry name" value="ATP-DEPENDENT CLP PROTEASE"/>
    <property type="match status" value="1"/>
</dbReference>
<gene>
    <name evidence="5" type="primary">581</name>
    <name evidence="5" type="ORF">PBI_121Q_581</name>
</gene>
<dbReference type="Proteomes" id="UP000029889">
    <property type="component" value="Segment"/>
</dbReference>
<dbReference type="GO" id="GO:0016887">
    <property type="term" value="F:ATP hydrolysis activity"/>
    <property type="evidence" value="ECO:0007669"/>
    <property type="project" value="InterPro"/>
</dbReference>
<dbReference type="GeneID" id="22111621"/>
<sequence length="762" mass="83587">MNLTQLFKKSDELATSLGHTFLTIDHVSATVLTIDSIKNVFEDMNIDADKLHNRLMNYLKNTTVPHAPKSVKDEDANRTSLLVNRVVHELSKKSVIEQLKSDDFSIDAYFVLFECLSFPNTALEAALKEEGVSCTEAARALQKHVESLDKGINLQSINDEPIGDKKVAQQQQSSKQKGLEDYTTNLTALAKEGKLDPMIGRQKELSALIETLARKTKKNAILTGEAGVGKTQIIDGLAQAIADGNVPEHLKDVEILSLNVGALTAGTKYRGEFEERIDNLLKELKKRENTIVFIDEIHIMVGAGSASNGSMDMSNMLKPALSRGEIRVIGATTYDEYRKNIEKDSALTRRFMKIDVVEPTIDETRAIVNGLKPTYEKFHNVEFTSDAMDAVISLSDKFLKNKHFPDKAIDLMDAAAAKVRSRDNNSKLITANLIQEVVAGIANLDINVVACTESDRMRNLPDALRSRVYGQEEAIQKLVDNVMVARAGLRDKSSVQGAFMFVGPSGTGKTEITKALADATGAELIRFDMSEFSQEHTVSKLIGSPPGYVGHDSGNGLLLDKIEQFPNAVLLLDEIEKADRKVLLTFLQVLDEGRLTGSQGKTVYFNNVTVIMTTNLGAADSTKRSIGMSGSDTAQDKAIKAFLPPEFINRIDSIVTFKDLSSEAIDSIIDKFMGGLNEQVKDRNVKVTLTKAAREWLAKNGVKVGMGARPMKRTIEQNIRVPLAKEMLCGSLVNGGNITFDVIDGKIGIKPKRTKAVDKALV</sequence>
<dbReference type="Pfam" id="PF10431">
    <property type="entry name" value="ClpB_D2-small"/>
    <property type="match status" value="1"/>
</dbReference>
<dbReference type="SMART" id="SM01086">
    <property type="entry name" value="ClpB_D2-small"/>
    <property type="match status" value="1"/>
</dbReference>
<keyword evidence="1" id="KW-0547">Nucleotide-binding</keyword>
<dbReference type="CDD" id="cd19499">
    <property type="entry name" value="RecA-like_ClpB_Hsp104-like"/>
    <property type="match status" value="1"/>
</dbReference>
<keyword evidence="6" id="KW-1185">Reference proteome</keyword>
<evidence type="ECO:0000259" key="3">
    <source>
        <dbReference type="SMART" id="SM00382"/>
    </source>
</evidence>
<dbReference type="OrthoDB" id="2049at10239"/>
<evidence type="ECO:0000313" key="5">
    <source>
        <dbReference type="EMBL" id="AIT14471.1"/>
    </source>
</evidence>
<dbReference type="GO" id="GO:0034605">
    <property type="term" value="P:cellular response to heat"/>
    <property type="evidence" value="ECO:0007669"/>
    <property type="project" value="TreeGrafter"/>
</dbReference>
<dbReference type="Gene3D" id="1.10.1780.10">
    <property type="entry name" value="Clp, N-terminal domain"/>
    <property type="match status" value="1"/>
</dbReference>
<feature type="domain" description="AAA+ ATPase" evidence="3">
    <location>
        <begin position="216"/>
        <end position="362"/>
    </location>
</feature>
<dbReference type="InterPro" id="IPR036628">
    <property type="entry name" value="Clp_N_dom_sf"/>
</dbReference>
<proteinExistence type="predicted"/>
<feature type="domain" description="AAA+ ATPase" evidence="3">
    <location>
        <begin position="495"/>
        <end position="661"/>
    </location>
</feature>
<evidence type="ECO:0000256" key="2">
    <source>
        <dbReference type="ARBA" id="ARBA00022840"/>
    </source>
</evidence>
<evidence type="ECO:0000313" key="6">
    <source>
        <dbReference type="Proteomes" id="UP000029889"/>
    </source>
</evidence>
<dbReference type="InterPro" id="IPR019489">
    <property type="entry name" value="Clp_ATPase_C"/>
</dbReference>
<dbReference type="InterPro" id="IPR003593">
    <property type="entry name" value="AAA+_ATPase"/>
</dbReference>